<sequence>MAMETVYEELDEVKVENEKLKAERILEKEEEISVAKRANEDLKHSLYDKEMIVKHLNGANDKLRVERDEKNQKWEQENGLMVLALDEANEKNVDLEKTINVLRAEIKGIKAHLSVSQNKCLEAKKKAENTKEIRERDDLLDEVEKGRRKVEDELKWKKEQFKYLEEAHEKLLDQFKVSKHEWEQEKSALLDEVSFLKTRLDSQIWITEDLENRLKMCNQVLAHEETRRKYLEAEISELKMRFGNIFSEFQDAKSRLDCLNLQRENEVATQRHLLGTKESLMEEDFNSSLNSFSSELEMEEKKLMIEELEGDIPSIQEKLLLQEKSLSGSYKLVLTVEAELKAKNIEMKNLIDQMEARLRKSEDLVNDLKSEKTNLLEDIMKFSMDREILIGFIGGIGDRITEFFRGEAQLMGFLKRIVQAFDNNHSDFKGGDELFDSLKANKTSLLLSLEEEEHKTREVEAVSSANQNIQEKLLSQEKFLSDSKQLALIVEDEMEAKQLEMKNLIALIDELKSEKINLLEDIMKLTTDREILFGFIEGLCDRISKFSAEDAEMMRFLGRIVHSLDSDELFDSLKENKNSLLFSPATNKQHLRLRAELDLLDRLKLPKRNLPPPFWCPNVGPEILRSVVVSFSSSDALQAIDFTPTMYLSGSLQLSHDLGLCRNQGCNKKFKGVLGRQRLNLLSDTLSSSTSFQQQDSWRIRLSNSLYRPIQSVPYRNNAFRCHAFQVPGKVFELPVVKAASIALTRSYNILQDSPLVFKLAPAVGIIIFAVCGVVPLMQHSRSLLLHRSDNSWKKSRTHYVTTSYIQPLLLWTGAILICRTLDPLVLPTEASQLVKQRLLNFVQSLSTVLAFAYCLSSTIQQTQKFFMETSEISDTRNMGFQFAGKALYSAVWVAAVSLFMELLGFSTQRWLTAGGLGTVLLTLAGREIFTNFLSSAMIHATRPFVVNEWIQTKIEGYEVSGTVEHVGWWSPTIIRGEDREAVHIPNHKFTVNVVRNLSQKTHWRIKTHLAISHLDVHKINNIVADMRKVLAKNPQVEQQRLHRRVFLENVSPENQALLILVSCFVKTSHLEEYLCVKEAILLDLLRVISHHRARLATPIRTVQKVVGDSELENVPFADSIYNHGGVSSNRPLLLIEPAYKINGEDRTKGRSAQPAGEQDSKTTVRPAADNKAGASAKPDSKSKADAKVVESPNSETKASNASSETTSHPKTDDKVKPPSKSTQKTSSNAAETSSPDQKVLDNKRVSDKQQKVARPSVSTTESGIDKAGGLREPFQSKPEGEKLPVSALEENIVLGVALEGSKRTLPIDEEMTPRTSEAKELASTSRNGTGSSAEDKKGGQIRPTSGNPDDQ</sequence>
<dbReference type="Pfam" id="PF24956">
    <property type="entry name" value="Msl2-3_C"/>
    <property type="match status" value="1"/>
</dbReference>
<dbReference type="InterPro" id="IPR045042">
    <property type="entry name" value="YnaI-like"/>
</dbReference>
<reference evidence="13 14" key="1">
    <citation type="journal article" date="2021" name="bioRxiv">
        <title>The Gossypium anomalum genome as a resource for cotton improvement and evolutionary analysis of hybrid incompatibility.</title>
        <authorList>
            <person name="Grover C.E."/>
            <person name="Yuan D."/>
            <person name="Arick M.A."/>
            <person name="Miller E.R."/>
            <person name="Hu G."/>
            <person name="Peterson D.G."/>
            <person name="Wendel J.F."/>
            <person name="Udall J.A."/>
        </authorList>
    </citation>
    <scope>NUCLEOTIDE SEQUENCE [LARGE SCALE GENOMIC DNA]</scope>
    <source>
        <strain evidence="13">JFW-Udall</strain>
        <tissue evidence="13">Leaf</tissue>
    </source>
</reference>
<dbReference type="InterPro" id="IPR056876">
    <property type="entry name" value="Msl2-3_C"/>
</dbReference>
<evidence type="ECO:0000256" key="9">
    <source>
        <dbReference type="SAM" id="MobiDB-lite"/>
    </source>
</evidence>
<proteinExistence type="inferred from homology"/>
<dbReference type="PANTHER" id="PTHR43634:SF16">
    <property type="entry name" value="MECHANOSENSITIVE ION CHANNEL PROTEIN 2, CHLOROPLASTIC"/>
    <property type="match status" value="1"/>
</dbReference>
<evidence type="ECO:0000259" key="11">
    <source>
        <dbReference type="Pfam" id="PF24956"/>
    </source>
</evidence>
<keyword evidence="8" id="KW-0175">Coiled coil</keyword>
<keyword evidence="6" id="KW-0472">Membrane</keyword>
<feature type="coiled-coil region" evidence="8">
    <location>
        <begin position="494"/>
        <end position="528"/>
    </location>
</feature>
<comment type="similarity">
    <text evidence="2">Belongs to the MscS (TC 1.A.23) family.</text>
</comment>
<protein>
    <submittedName>
        <fullName evidence="13">Uncharacterized protein</fullName>
    </submittedName>
</protein>
<dbReference type="InterPro" id="IPR023408">
    <property type="entry name" value="MscS_beta-dom_sf"/>
</dbReference>
<dbReference type="OrthoDB" id="1676006at2759"/>
<dbReference type="GO" id="GO:0016020">
    <property type="term" value="C:membrane"/>
    <property type="evidence" value="ECO:0007669"/>
    <property type="project" value="UniProtKB-SubCell"/>
</dbReference>
<dbReference type="PANTHER" id="PTHR43634">
    <property type="entry name" value="OW CONDUCTANCE MECHANOSENSITIVE CHANNEL"/>
    <property type="match status" value="1"/>
</dbReference>
<accession>A0A8J5ZDI1</accession>
<feature type="compositionally biased region" description="Low complexity" evidence="9">
    <location>
        <begin position="1219"/>
        <end position="1228"/>
    </location>
</feature>
<organism evidence="13 14">
    <name type="scientific">Gossypium anomalum</name>
    <dbReference type="NCBI Taxonomy" id="47600"/>
    <lineage>
        <taxon>Eukaryota</taxon>
        <taxon>Viridiplantae</taxon>
        <taxon>Streptophyta</taxon>
        <taxon>Embryophyta</taxon>
        <taxon>Tracheophyta</taxon>
        <taxon>Spermatophyta</taxon>
        <taxon>Magnoliopsida</taxon>
        <taxon>eudicotyledons</taxon>
        <taxon>Gunneridae</taxon>
        <taxon>Pentapetalae</taxon>
        <taxon>rosids</taxon>
        <taxon>malvids</taxon>
        <taxon>Malvales</taxon>
        <taxon>Malvaceae</taxon>
        <taxon>Malvoideae</taxon>
        <taxon>Gossypium</taxon>
    </lineage>
</organism>
<feature type="compositionally biased region" description="Basic and acidic residues" evidence="9">
    <location>
        <begin position="1239"/>
        <end position="1251"/>
    </location>
</feature>
<evidence type="ECO:0000259" key="12">
    <source>
        <dbReference type="Pfam" id="PF25237"/>
    </source>
</evidence>
<feature type="domain" description="Mechanosensitive channel protein 2/3 transmembrane" evidence="12">
    <location>
        <begin position="798"/>
        <end position="927"/>
    </location>
</feature>
<evidence type="ECO:0000259" key="10">
    <source>
        <dbReference type="Pfam" id="PF00924"/>
    </source>
</evidence>
<evidence type="ECO:0000256" key="6">
    <source>
        <dbReference type="ARBA" id="ARBA00023136"/>
    </source>
</evidence>
<dbReference type="Pfam" id="PF25237">
    <property type="entry name" value="MSL2_3"/>
    <property type="match status" value="1"/>
</dbReference>
<feature type="compositionally biased region" description="Polar residues" evidence="9">
    <location>
        <begin position="1192"/>
        <end position="1207"/>
    </location>
</feature>
<dbReference type="InterPro" id="IPR006685">
    <property type="entry name" value="MscS_channel_2nd"/>
</dbReference>
<evidence type="ECO:0000313" key="14">
    <source>
        <dbReference type="Proteomes" id="UP000701853"/>
    </source>
</evidence>
<feature type="coiled-coil region" evidence="8">
    <location>
        <begin position="3"/>
        <end position="105"/>
    </location>
</feature>
<evidence type="ECO:0000256" key="3">
    <source>
        <dbReference type="ARBA" id="ARBA00022692"/>
    </source>
</evidence>
<evidence type="ECO:0000256" key="8">
    <source>
        <dbReference type="SAM" id="Coils"/>
    </source>
</evidence>
<evidence type="ECO:0000256" key="4">
    <source>
        <dbReference type="ARBA" id="ARBA00022989"/>
    </source>
</evidence>
<dbReference type="Pfam" id="PF00924">
    <property type="entry name" value="MS_channel_2nd"/>
    <property type="match status" value="1"/>
</dbReference>
<dbReference type="Gene3D" id="1.10.287.1260">
    <property type="match status" value="1"/>
</dbReference>
<feature type="compositionally biased region" description="Basic and acidic residues" evidence="9">
    <location>
        <begin position="1208"/>
        <end position="1217"/>
    </location>
</feature>
<gene>
    <name evidence="13" type="ORF">CXB51_008615</name>
</gene>
<feature type="domain" description="Mechanosensitive ion channel MscS" evidence="10">
    <location>
        <begin position="929"/>
        <end position="999"/>
    </location>
</feature>
<evidence type="ECO:0000256" key="2">
    <source>
        <dbReference type="ARBA" id="ARBA00008017"/>
    </source>
</evidence>
<keyword evidence="5" id="KW-0813">Transport</keyword>
<keyword evidence="3" id="KW-0812">Transmembrane</keyword>
<keyword evidence="5" id="KW-0406">Ion transport</keyword>
<dbReference type="Gene3D" id="2.30.30.60">
    <property type="match status" value="1"/>
</dbReference>
<keyword evidence="7" id="KW-0407">Ion channel</keyword>
<feature type="coiled-coil region" evidence="8">
    <location>
        <begin position="140"/>
        <end position="241"/>
    </location>
</feature>
<dbReference type="GO" id="GO:0034220">
    <property type="term" value="P:monoatomic ion transmembrane transport"/>
    <property type="evidence" value="ECO:0007669"/>
    <property type="project" value="UniProtKB-KW"/>
</dbReference>
<keyword evidence="4" id="KW-1133">Transmembrane helix</keyword>
<feature type="compositionally biased region" description="Basic and acidic residues" evidence="9">
    <location>
        <begin position="1179"/>
        <end position="1189"/>
    </location>
</feature>
<keyword evidence="14" id="KW-1185">Reference proteome</keyword>
<evidence type="ECO:0000256" key="1">
    <source>
        <dbReference type="ARBA" id="ARBA00004141"/>
    </source>
</evidence>
<feature type="compositionally biased region" description="Polar residues" evidence="9">
    <location>
        <begin position="1343"/>
        <end position="1352"/>
    </location>
</feature>
<comment type="caution">
    <text evidence="13">The sequence shown here is derived from an EMBL/GenBank/DDBJ whole genome shotgun (WGS) entry which is preliminary data.</text>
</comment>
<dbReference type="EMBL" id="JAHUZN010000004">
    <property type="protein sequence ID" value="KAG8497371.1"/>
    <property type="molecule type" value="Genomic_DNA"/>
</dbReference>
<comment type="subcellular location">
    <subcellularLocation>
        <location evidence="1">Membrane</location>
        <topology evidence="1">Multi-pass membrane protein</topology>
    </subcellularLocation>
</comment>
<name>A0A8J5ZDI1_9ROSI</name>
<evidence type="ECO:0000313" key="13">
    <source>
        <dbReference type="EMBL" id="KAG8497371.1"/>
    </source>
</evidence>
<dbReference type="Proteomes" id="UP000701853">
    <property type="component" value="Chromosome 4"/>
</dbReference>
<feature type="compositionally biased region" description="Polar residues" evidence="9">
    <location>
        <begin position="1323"/>
        <end position="1333"/>
    </location>
</feature>
<feature type="domain" description="Mechanosensitive ion channel protein 2/3 C-terminal" evidence="11">
    <location>
        <begin position="1004"/>
        <end position="1090"/>
    </location>
</feature>
<dbReference type="SUPFAM" id="SSF50182">
    <property type="entry name" value="Sm-like ribonucleoproteins"/>
    <property type="match status" value="1"/>
</dbReference>
<feature type="coiled-coil region" evidence="8">
    <location>
        <begin position="298"/>
        <end position="378"/>
    </location>
</feature>
<evidence type="ECO:0000256" key="7">
    <source>
        <dbReference type="ARBA" id="ARBA00023303"/>
    </source>
</evidence>
<dbReference type="InterPro" id="IPR010920">
    <property type="entry name" value="LSM_dom_sf"/>
</dbReference>
<feature type="region of interest" description="Disordered" evidence="9">
    <location>
        <begin position="1301"/>
        <end position="1352"/>
    </location>
</feature>
<feature type="region of interest" description="Disordered" evidence="9">
    <location>
        <begin position="1145"/>
        <end position="1286"/>
    </location>
</feature>
<dbReference type="InterPro" id="IPR057483">
    <property type="entry name" value="MSL2/3_TM_dom"/>
</dbReference>
<evidence type="ECO:0000256" key="5">
    <source>
        <dbReference type="ARBA" id="ARBA00023065"/>
    </source>
</evidence>